<dbReference type="RefSeq" id="WP_271179344.1">
    <property type="nucleotide sequence ID" value="NZ_BSFH01000017.1"/>
</dbReference>
<organism evidence="1 2">
    <name type="scientific">Paracoccus kondratievae</name>
    <dbReference type="NCBI Taxonomy" id="135740"/>
    <lineage>
        <taxon>Bacteria</taxon>
        <taxon>Pseudomonadati</taxon>
        <taxon>Pseudomonadota</taxon>
        <taxon>Alphaproteobacteria</taxon>
        <taxon>Rhodobacterales</taxon>
        <taxon>Paracoccaceae</taxon>
        <taxon>Paracoccus</taxon>
    </lineage>
</organism>
<dbReference type="AlphaFoldDB" id="A0AAD3NXJ4"/>
<gene>
    <name evidence="1" type="ORF">GCM10017635_09860</name>
</gene>
<proteinExistence type="predicted"/>
<reference evidence="1" key="1">
    <citation type="journal article" date="2014" name="Int. J. Syst. Evol. Microbiol.">
        <title>Complete genome sequence of Corynebacterium casei LMG S-19264T (=DSM 44701T), isolated from a smear-ripened cheese.</title>
        <authorList>
            <consortium name="US DOE Joint Genome Institute (JGI-PGF)"/>
            <person name="Walter F."/>
            <person name="Albersmeier A."/>
            <person name="Kalinowski J."/>
            <person name="Ruckert C."/>
        </authorList>
    </citation>
    <scope>NUCLEOTIDE SEQUENCE</scope>
    <source>
        <strain evidence="1">VKM B-2222</strain>
    </source>
</reference>
<comment type="caution">
    <text evidence="1">The sequence shown here is derived from an EMBL/GenBank/DDBJ whole genome shotgun (WGS) entry which is preliminary data.</text>
</comment>
<accession>A0AAD3NXJ4</accession>
<name>A0AAD3NXJ4_9RHOB</name>
<evidence type="ECO:0000313" key="2">
    <source>
        <dbReference type="Proteomes" id="UP001143349"/>
    </source>
</evidence>
<protein>
    <submittedName>
        <fullName evidence="1">Uncharacterized protein</fullName>
    </submittedName>
</protein>
<reference evidence="1" key="2">
    <citation type="submission" date="2023-01" db="EMBL/GenBank/DDBJ databases">
        <authorList>
            <person name="Sun Q."/>
            <person name="Evtushenko L."/>
        </authorList>
    </citation>
    <scope>NUCLEOTIDE SEQUENCE</scope>
    <source>
        <strain evidence="1">VKM B-2222</strain>
    </source>
</reference>
<keyword evidence="2" id="KW-1185">Reference proteome</keyword>
<sequence>MAHPDDYSTTIKDAFTSMVLLEAVQPYYVQQLSISINGSHAPITRDRVSSTLGEEAAIAWDALLCAVEGFHAAARRTGQGGQP</sequence>
<dbReference type="EMBL" id="BSFH01000017">
    <property type="protein sequence ID" value="GLK63516.1"/>
    <property type="molecule type" value="Genomic_DNA"/>
</dbReference>
<evidence type="ECO:0000313" key="1">
    <source>
        <dbReference type="EMBL" id="GLK63516.1"/>
    </source>
</evidence>
<dbReference type="Proteomes" id="UP001143349">
    <property type="component" value="Unassembled WGS sequence"/>
</dbReference>